<dbReference type="SUPFAM" id="SSF53756">
    <property type="entry name" value="UDP-Glycosyltransferase/glycogen phosphorylase"/>
    <property type="match status" value="1"/>
</dbReference>
<dbReference type="GO" id="GO:0016757">
    <property type="term" value="F:glycosyltransferase activity"/>
    <property type="evidence" value="ECO:0007669"/>
    <property type="project" value="InterPro"/>
</dbReference>
<reference evidence="2 3" key="1">
    <citation type="submission" date="2019-05" db="EMBL/GenBank/DDBJ databases">
        <title>Dyadobacter AR-3-8 sp. nov., isolated from arctic soil.</title>
        <authorList>
            <person name="Chaudhary D.K."/>
        </authorList>
    </citation>
    <scope>NUCLEOTIDE SEQUENCE [LARGE SCALE GENOMIC DNA]</scope>
    <source>
        <strain evidence="2 3">AR-3-8</strain>
    </source>
</reference>
<accession>A0A4U6D3J5</accession>
<feature type="domain" description="Glycosyl transferase family 1" evidence="1">
    <location>
        <begin position="186"/>
        <end position="337"/>
    </location>
</feature>
<dbReference type="Gene3D" id="3.40.50.2000">
    <property type="entry name" value="Glycogen Phosphorylase B"/>
    <property type="match status" value="2"/>
</dbReference>
<dbReference type="AlphaFoldDB" id="A0A4U6D3J5"/>
<evidence type="ECO:0000313" key="3">
    <source>
        <dbReference type="Proteomes" id="UP000304900"/>
    </source>
</evidence>
<protein>
    <submittedName>
        <fullName evidence="2">Glycosyltransferase</fullName>
    </submittedName>
</protein>
<keyword evidence="2" id="KW-0808">Transferase</keyword>
<dbReference type="Pfam" id="PF00534">
    <property type="entry name" value="Glycos_transf_1"/>
    <property type="match status" value="1"/>
</dbReference>
<gene>
    <name evidence="2" type="ORF">FDK13_16290</name>
</gene>
<evidence type="ECO:0000313" key="2">
    <source>
        <dbReference type="EMBL" id="TKT91206.1"/>
    </source>
</evidence>
<dbReference type="RefSeq" id="WP_137341066.1">
    <property type="nucleotide sequence ID" value="NZ_BSQH01000013.1"/>
</dbReference>
<keyword evidence="3" id="KW-1185">Reference proteome</keyword>
<dbReference type="Proteomes" id="UP000304900">
    <property type="component" value="Unassembled WGS sequence"/>
</dbReference>
<comment type="caution">
    <text evidence="2">The sequence shown here is derived from an EMBL/GenBank/DDBJ whole genome shotgun (WGS) entry which is preliminary data.</text>
</comment>
<dbReference type="OrthoDB" id="655095at2"/>
<dbReference type="EMBL" id="SZVO01000007">
    <property type="protein sequence ID" value="TKT91206.1"/>
    <property type="molecule type" value="Genomic_DNA"/>
</dbReference>
<organism evidence="2 3">
    <name type="scientific">Dyadobacter frigoris</name>
    <dbReference type="NCBI Taxonomy" id="2576211"/>
    <lineage>
        <taxon>Bacteria</taxon>
        <taxon>Pseudomonadati</taxon>
        <taxon>Bacteroidota</taxon>
        <taxon>Cytophagia</taxon>
        <taxon>Cytophagales</taxon>
        <taxon>Spirosomataceae</taxon>
        <taxon>Dyadobacter</taxon>
    </lineage>
</organism>
<name>A0A4U6D3J5_9BACT</name>
<sequence>MNVSQRKKILFFTPYATRTGSEMLIYYILKYLDRSKFEAGLVCFAKGELINDLPSDIPVFIAPGSFSFSQKIAFHMGFHPVHRAIKKISKDFHADLWYVNTVMLTDVIKIAKELHIPVISHIHELSAMYSQVSSPDFETVIKDSDLLVGCSDIVCKCLKESGGKSVKRLYPFVDLDEIAPDKEKVRKIRQDWGAGPNDFVWIMSGTSSERKGFDLLPDIALQIPENARVHLVWVGSLSKDGLVYWTKKRCEQLKNVKVHLTGPQKEDYYSYMEAADGFMLTSRQEPFGMVLVEAAWLGKPIVSFASGGPTEFITPGLGTIVPNLDIPLFAESILQWNNKISSFDKDFSRQKALAYSVEKGVSQWQNIIEDFTADKNI</sequence>
<evidence type="ECO:0000259" key="1">
    <source>
        <dbReference type="Pfam" id="PF00534"/>
    </source>
</evidence>
<dbReference type="PANTHER" id="PTHR12526">
    <property type="entry name" value="GLYCOSYLTRANSFERASE"/>
    <property type="match status" value="1"/>
</dbReference>
<proteinExistence type="predicted"/>
<dbReference type="InterPro" id="IPR001296">
    <property type="entry name" value="Glyco_trans_1"/>
</dbReference>